<sequence>MVKVLASRRPTAVAWFLSGSRIPILALNAVYRYEPICLQMQNTRTSLGLRAKRSDAHDLPPFIKLGFDGGPVPQHSSKIFQEVVLRDYIWHAAVMLNIERNIFSREQWGTCQQHWWQFPTDLEFVKDIVNGTSPAVQFNFDVGTIDDSDIEQLAREHATKPSDWTATEWCGDWSNMLKAQYDTVPPLPPWAELVKRALTGPSLGLGLLFEGDDWIAENPGRGEPGYIEMLSRMNLD</sequence>
<accession>A0AAI8YDE4</accession>
<evidence type="ECO:0000313" key="2">
    <source>
        <dbReference type="Proteomes" id="UP001295740"/>
    </source>
</evidence>
<evidence type="ECO:0000313" key="1">
    <source>
        <dbReference type="EMBL" id="CAJ2500493.1"/>
    </source>
</evidence>
<proteinExistence type="predicted"/>
<dbReference type="EMBL" id="CAUWAG010000003">
    <property type="protein sequence ID" value="CAJ2500493.1"/>
    <property type="molecule type" value="Genomic_DNA"/>
</dbReference>
<organism evidence="1 2">
    <name type="scientific">Anthostomella pinea</name>
    <dbReference type="NCBI Taxonomy" id="933095"/>
    <lineage>
        <taxon>Eukaryota</taxon>
        <taxon>Fungi</taxon>
        <taxon>Dikarya</taxon>
        <taxon>Ascomycota</taxon>
        <taxon>Pezizomycotina</taxon>
        <taxon>Sordariomycetes</taxon>
        <taxon>Xylariomycetidae</taxon>
        <taxon>Xylariales</taxon>
        <taxon>Xylariaceae</taxon>
        <taxon>Anthostomella</taxon>
    </lineage>
</organism>
<dbReference type="Proteomes" id="UP001295740">
    <property type="component" value="Unassembled WGS sequence"/>
</dbReference>
<reference evidence="1" key="1">
    <citation type="submission" date="2023-10" db="EMBL/GenBank/DDBJ databases">
        <authorList>
            <person name="Hackl T."/>
        </authorList>
    </citation>
    <scope>NUCLEOTIDE SEQUENCE</scope>
</reference>
<protein>
    <submittedName>
        <fullName evidence="1">Uu.00g033460.m01.CDS01</fullName>
    </submittedName>
</protein>
<gene>
    <name evidence="1" type="ORF">KHLLAP_LOCUS961</name>
</gene>
<name>A0AAI8YDE4_9PEZI</name>
<keyword evidence="2" id="KW-1185">Reference proteome</keyword>
<dbReference type="AlphaFoldDB" id="A0AAI8YDE4"/>
<comment type="caution">
    <text evidence="1">The sequence shown here is derived from an EMBL/GenBank/DDBJ whole genome shotgun (WGS) entry which is preliminary data.</text>
</comment>